<proteinExistence type="predicted"/>
<protein>
    <submittedName>
        <fullName evidence="1">Uncharacterized protein</fullName>
    </submittedName>
</protein>
<accession>A0A9P0K062</accession>
<name>A0A9P0K062_ACAOB</name>
<reference evidence="1" key="1">
    <citation type="submission" date="2022-03" db="EMBL/GenBank/DDBJ databases">
        <authorList>
            <person name="Sayadi A."/>
        </authorList>
    </citation>
    <scope>NUCLEOTIDE SEQUENCE</scope>
</reference>
<evidence type="ECO:0000313" key="1">
    <source>
        <dbReference type="EMBL" id="CAH1963728.1"/>
    </source>
</evidence>
<dbReference type="EMBL" id="CAKOFQ010006710">
    <property type="protein sequence ID" value="CAH1963728.1"/>
    <property type="molecule type" value="Genomic_DNA"/>
</dbReference>
<gene>
    <name evidence="1" type="ORF">ACAOBT_LOCUS5366</name>
</gene>
<keyword evidence="2" id="KW-1185">Reference proteome</keyword>
<dbReference type="AlphaFoldDB" id="A0A9P0K062"/>
<sequence>MVLKYVLLTTGGAPLHNATRSLYFWRLILLGSLFKLHSFIVPISDDIRLREIESNSN</sequence>
<dbReference type="Proteomes" id="UP001152888">
    <property type="component" value="Unassembled WGS sequence"/>
</dbReference>
<organism evidence="1 2">
    <name type="scientific">Acanthoscelides obtectus</name>
    <name type="common">Bean weevil</name>
    <name type="synonym">Bruchus obtectus</name>
    <dbReference type="NCBI Taxonomy" id="200917"/>
    <lineage>
        <taxon>Eukaryota</taxon>
        <taxon>Metazoa</taxon>
        <taxon>Ecdysozoa</taxon>
        <taxon>Arthropoda</taxon>
        <taxon>Hexapoda</taxon>
        <taxon>Insecta</taxon>
        <taxon>Pterygota</taxon>
        <taxon>Neoptera</taxon>
        <taxon>Endopterygota</taxon>
        <taxon>Coleoptera</taxon>
        <taxon>Polyphaga</taxon>
        <taxon>Cucujiformia</taxon>
        <taxon>Chrysomeloidea</taxon>
        <taxon>Chrysomelidae</taxon>
        <taxon>Bruchinae</taxon>
        <taxon>Bruchini</taxon>
        <taxon>Acanthoscelides</taxon>
    </lineage>
</organism>
<comment type="caution">
    <text evidence="1">The sequence shown here is derived from an EMBL/GenBank/DDBJ whole genome shotgun (WGS) entry which is preliminary data.</text>
</comment>
<evidence type="ECO:0000313" key="2">
    <source>
        <dbReference type="Proteomes" id="UP001152888"/>
    </source>
</evidence>